<evidence type="ECO:0000256" key="3">
    <source>
        <dbReference type="ARBA" id="ARBA00030757"/>
    </source>
</evidence>
<dbReference type="Gene3D" id="3.40.50.150">
    <property type="entry name" value="Vaccinia Virus protein VP39"/>
    <property type="match status" value="1"/>
</dbReference>
<dbReference type="OrthoDB" id="9798496at2"/>
<sequence length="245" mass="26330">MPATSLAEPVSPIAPAGGDQSAFLRQTMVDCQVRTFDVTDQRLLERMLEVPRESFLPASLAPVAYSDKVLRLAPTHPAGAERHLLPPLILARLIQGAQVTPNDHVLDIASGSGYSTALLAGLAHDVVALESEPEWAAFTRNAIAAHGLQTVSVVEGPLAEGVPAQAPFDLILINGAVEAQLETLFAQLQEGGRLLALTYEENDPTKRAGKAVRFEKIGGEISQRTLFDFSLPVLEAFARAEQFKF</sequence>
<evidence type="ECO:0000313" key="5">
    <source>
        <dbReference type="Proteomes" id="UP000001695"/>
    </source>
</evidence>
<name>B2ICT2_BEII9</name>
<dbReference type="RefSeq" id="WP_012384713.1">
    <property type="nucleotide sequence ID" value="NC_010581.1"/>
</dbReference>
<keyword evidence="5" id="KW-1185">Reference proteome</keyword>
<reference evidence="5" key="1">
    <citation type="submission" date="2008-03" db="EMBL/GenBank/DDBJ databases">
        <title>Complete sequence of chromosome of Beijerinckia indica subsp. indica ATCC 9039.</title>
        <authorList>
            <consortium name="US DOE Joint Genome Institute"/>
            <person name="Copeland A."/>
            <person name="Lucas S."/>
            <person name="Lapidus A."/>
            <person name="Glavina del Rio T."/>
            <person name="Dalin E."/>
            <person name="Tice H."/>
            <person name="Bruce D."/>
            <person name="Goodwin L."/>
            <person name="Pitluck S."/>
            <person name="LaButti K."/>
            <person name="Schmutz J."/>
            <person name="Larimer F."/>
            <person name="Land M."/>
            <person name="Hauser L."/>
            <person name="Kyrpides N."/>
            <person name="Mikhailova N."/>
            <person name="Dunfield P.F."/>
            <person name="Dedysh S.N."/>
            <person name="Liesack W."/>
            <person name="Saw J.H."/>
            <person name="Alam M."/>
            <person name="Chen Y."/>
            <person name="Murrell J.C."/>
            <person name="Richardson P."/>
        </authorList>
    </citation>
    <scope>NUCLEOTIDE SEQUENCE [LARGE SCALE GENOMIC DNA]</scope>
    <source>
        <strain evidence="5">ATCC 9039 / DSM 1715 / NCIMB 8712</strain>
    </source>
</reference>
<dbReference type="SUPFAM" id="SSF53335">
    <property type="entry name" value="S-adenosyl-L-methionine-dependent methyltransferases"/>
    <property type="match status" value="1"/>
</dbReference>
<dbReference type="GO" id="GO:0004719">
    <property type="term" value="F:protein-L-isoaspartate (D-aspartate) O-methyltransferase activity"/>
    <property type="evidence" value="ECO:0007669"/>
    <property type="project" value="InterPro"/>
</dbReference>
<comment type="similarity">
    <text evidence="1">Belongs to the methyltransferase superfamily. L-isoaspartyl/D-aspartyl protein methyltransferase family.</text>
</comment>
<organism evidence="4 5">
    <name type="scientific">Beijerinckia indica subsp. indica (strain ATCC 9039 / DSM 1715 / NCIMB 8712)</name>
    <dbReference type="NCBI Taxonomy" id="395963"/>
    <lineage>
        <taxon>Bacteria</taxon>
        <taxon>Pseudomonadati</taxon>
        <taxon>Pseudomonadota</taxon>
        <taxon>Alphaproteobacteria</taxon>
        <taxon>Hyphomicrobiales</taxon>
        <taxon>Beijerinckiaceae</taxon>
        <taxon>Beijerinckia</taxon>
    </lineage>
</organism>
<evidence type="ECO:0000313" key="4">
    <source>
        <dbReference type="EMBL" id="ACB95356.1"/>
    </source>
</evidence>
<proteinExistence type="inferred from homology"/>
<accession>B2ICT2</accession>
<dbReference type="GO" id="GO:0032259">
    <property type="term" value="P:methylation"/>
    <property type="evidence" value="ECO:0007669"/>
    <property type="project" value="UniProtKB-KW"/>
</dbReference>
<dbReference type="AlphaFoldDB" id="B2ICT2"/>
<dbReference type="EMBL" id="CP001016">
    <property type="protein sequence ID" value="ACB95356.1"/>
    <property type="molecule type" value="Genomic_DNA"/>
</dbReference>
<dbReference type="InterPro" id="IPR000682">
    <property type="entry name" value="PCMT"/>
</dbReference>
<dbReference type="STRING" id="395963.Bind_1726"/>
<keyword evidence="4" id="KW-0489">Methyltransferase</keyword>
<dbReference type="PANTHER" id="PTHR11579">
    <property type="entry name" value="PROTEIN-L-ISOASPARTATE O-METHYLTRANSFERASE"/>
    <property type="match status" value="1"/>
</dbReference>
<dbReference type="eggNOG" id="COG2518">
    <property type="taxonomic scope" value="Bacteria"/>
</dbReference>
<dbReference type="KEGG" id="bid:Bind_1726"/>
<gene>
    <name evidence="4" type="ordered locus">Bind_1726</name>
</gene>
<dbReference type="HOGENOM" id="CLU_055432_2_1_5"/>
<dbReference type="GO" id="GO:0005737">
    <property type="term" value="C:cytoplasm"/>
    <property type="evidence" value="ECO:0007669"/>
    <property type="project" value="TreeGrafter"/>
</dbReference>
<dbReference type="CDD" id="cd02440">
    <property type="entry name" value="AdoMet_MTases"/>
    <property type="match status" value="1"/>
</dbReference>
<evidence type="ECO:0000256" key="1">
    <source>
        <dbReference type="ARBA" id="ARBA00005369"/>
    </source>
</evidence>
<dbReference type="Pfam" id="PF01135">
    <property type="entry name" value="PCMT"/>
    <property type="match status" value="1"/>
</dbReference>
<dbReference type="Proteomes" id="UP000001695">
    <property type="component" value="Chromosome"/>
</dbReference>
<dbReference type="InterPro" id="IPR029063">
    <property type="entry name" value="SAM-dependent_MTases_sf"/>
</dbReference>
<dbReference type="PANTHER" id="PTHR11579:SF18">
    <property type="entry name" value="PROTEIN-L-ISOASPARTATE O-METHYLTRANSFERASE"/>
    <property type="match status" value="1"/>
</dbReference>
<protein>
    <recommendedName>
        <fullName evidence="2">Protein-L-isoaspartate O-methyltransferase</fullName>
    </recommendedName>
    <alternativeName>
        <fullName evidence="3">Protein L-isoaspartyl methyltransferase</fullName>
    </alternativeName>
</protein>
<reference evidence="4 5" key="2">
    <citation type="journal article" date="2010" name="J. Bacteriol.">
        <title>Complete genome sequence of Beijerinckia indica subsp. indica.</title>
        <authorList>
            <person name="Tamas I."/>
            <person name="Dedysh S.N."/>
            <person name="Liesack W."/>
            <person name="Stott M.B."/>
            <person name="Alam M."/>
            <person name="Murrell J.C."/>
            <person name="Dunfield P.F."/>
        </authorList>
    </citation>
    <scope>NUCLEOTIDE SEQUENCE [LARGE SCALE GENOMIC DNA]</scope>
    <source>
        <strain evidence="5">ATCC 9039 / DSM 1715 / NCIMB 8712</strain>
    </source>
</reference>
<evidence type="ECO:0000256" key="2">
    <source>
        <dbReference type="ARBA" id="ARBA00013346"/>
    </source>
</evidence>
<keyword evidence="4" id="KW-0808">Transferase</keyword>